<dbReference type="EMBL" id="FOXB01000003">
    <property type="protein sequence ID" value="SFO98784.1"/>
    <property type="molecule type" value="Genomic_DNA"/>
</dbReference>
<comment type="similarity">
    <text evidence="3">Belongs to the [NiFe]/[NiFeSe] hydrogenase large subunit family.</text>
</comment>
<dbReference type="RefSeq" id="WP_092910575.1">
    <property type="nucleotide sequence ID" value="NZ_CP136592.1"/>
</dbReference>
<dbReference type="InterPro" id="IPR018194">
    <property type="entry name" value="Ni-dep_hyd_lsu_Ni_BS"/>
</dbReference>
<proteinExistence type="inferred from homology"/>
<keyword evidence="6" id="KW-0560">Oxidoreductase</keyword>
<dbReference type="InterPro" id="IPR029014">
    <property type="entry name" value="NiFe-Hase_large"/>
</dbReference>
<evidence type="ECO:0000256" key="5">
    <source>
        <dbReference type="ARBA" id="ARBA00022723"/>
    </source>
</evidence>
<dbReference type="SUPFAM" id="SSF56762">
    <property type="entry name" value="HydB/Nqo4-like"/>
    <property type="match status" value="1"/>
</dbReference>
<feature type="binding site" evidence="7">
    <location>
        <position position="38"/>
    </location>
    <ligand>
        <name>Mg(2+)</name>
        <dbReference type="ChEBI" id="CHEBI:18420"/>
    </ligand>
</feature>
<evidence type="ECO:0000256" key="2">
    <source>
        <dbReference type="ARBA" id="ARBA00004196"/>
    </source>
</evidence>
<feature type="binding site" evidence="7">
    <location>
        <position position="429"/>
    </location>
    <ligand>
        <name>Fe cation</name>
        <dbReference type="ChEBI" id="CHEBI:24875"/>
    </ligand>
</feature>
<keyword evidence="7" id="KW-0408">Iron</keyword>
<accession>A0A1I5LN60</accession>
<dbReference type="Pfam" id="PF00374">
    <property type="entry name" value="NiFeSe_Hases"/>
    <property type="match status" value="2"/>
</dbReference>
<evidence type="ECO:0000313" key="8">
    <source>
        <dbReference type="EMBL" id="SFO98784.1"/>
    </source>
</evidence>
<dbReference type="PANTHER" id="PTHR42958:SF4">
    <property type="entry name" value="HYDROGENASE EXPRESSION_FORMATION PROTEIN HUPK"/>
    <property type="match status" value="1"/>
</dbReference>
<comment type="cofactor">
    <cofactor evidence="1 7">
        <name>Ni(2+)</name>
        <dbReference type="ChEBI" id="CHEBI:49786"/>
    </cofactor>
</comment>
<dbReference type="PANTHER" id="PTHR42958">
    <property type="entry name" value="HYDROGENASE-2 LARGE CHAIN"/>
    <property type="match status" value="1"/>
</dbReference>
<feature type="binding site" evidence="7">
    <location>
        <position position="57"/>
    </location>
    <ligand>
        <name>Ni(2+)</name>
        <dbReference type="ChEBI" id="CHEBI:49786"/>
    </ligand>
</feature>
<evidence type="ECO:0000256" key="6">
    <source>
        <dbReference type="ARBA" id="ARBA00023002"/>
    </source>
</evidence>
<evidence type="ECO:0000313" key="9">
    <source>
        <dbReference type="Proteomes" id="UP000199227"/>
    </source>
</evidence>
<feature type="binding site" evidence="7">
    <location>
        <position position="426"/>
    </location>
    <ligand>
        <name>Ni(2+)</name>
        <dbReference type="ChEBI" id="CHEBI:49786"/>
    </ligand>
</feature>
<dbReference type="GO" id="GO:0016151">
    <property type="term" value="F:nickel cation binding"/>
    <property type="evidence" value="ECO:0007669"/>
    <property type="project" value="InterPro"/>
</dbReference>
<dbReference type="InterPro" id="IPR050867">
    <property type="entry name" value="NiFe/NiFeSe_hydrgnase_LSU"/>
</dbReference>
<keyword evidence="9" id="KW-1185">Reference proteome</keyword>
<evidence type="ECO:0000256" key="1">
    <source>
        <dbReference type="ARBA" id="ARBA00001967"/>
    </source>
</evidence>
<dbReference type="Gene3D" id="1.10.645.10">
    <property type="entry name" value="Cytochrome-c3 Hydrogenase, chain B"/>
    <property type="match status" value="1"/>
</dbReference>
<dbReference type="GO" id="GO:0030313">
    <property type="term" value="C:cell envelope"/>
    <property type="evidence" value="ECO:0007669"/>
    <property type="project" value="UniProtKB-SubCell"/>
</dbReference>
<reference evidence="8 9" key="1">
    <citation type="submission" date="2016-10" db="EMBL/GenBank/DDBJ databases">
        <authorList>
            <person name="de Groot N.N."/>
        </authorList>
    </citation>
    <scope>NUCLEOTIDE SEQUENCE [LARGE SCALE GENOMIC DNA]</scope>
    <source>
        <strain evidence="8 9">EP1-55-1</strain>
    </source>
</reference>
<sequence length="432" mass="48669">MIKQLVEHIEGEAVLTFHNQWGKIRDVQIDFPNFRGIELILKRKPALDALVISPRVCGICGHSHLMAAVRSLESILENSSITVDLTLKAKVIRDITLYCEIIQNHLKWFYLTLSPKLASLTKTEPPSYLKMHYAVTQITSVIAIFAGQWPHSSYAIPGGVVCDPTPLELMHADALLCSVIEFFEEKIIKDSLDNILSMKRCEQLLRLTGDLPDMLRLLEKEELGTIGKSHGRFIVLGEHSIFSKAKMATNIYHSLDIDKIEEEESLYYGEKTFAKKVKFNGKFYETGPLARALTKKVALIRDMFRRNKDTITTRITARVYEIAILLHECRRLISTINIDEPSYINPKISWQSISGKGIGVIEAPRGSLIHKISIENGTIKSSQIITPTQWNLSTSSVQNPGIAQKAMIGLKDTEVAEFVFRTFDVCSVCTTH</sequence>
<comment type="subcellular location">
    <subcellularLocation>
        <location evidence="2">Cell envelope</location>
    </subcellularLocation>
</comment>
<protein>
    <submittedName>
        <fullName evidence="8">Ni,Fe-hydrogenase I large subunit</fullName>
    </submittedName>
</protein>
<evidence type="ECO:0000256" key="4">
    <source>
        <dbReference type="ARBA" id="ARBA00022596"/>
    </source>
</evidence>
<gene>
    <name evidence="8" type="ORF">SAMN05216234_103106</name>
</gene>
<dbReference type="Proteomes" id="UP000199227">
    <property type="component" value="Unassembled WGS sequence"/>
</dbReference>
<feature type="binding site" evidence="7">
    <location>
        <position position="384"/>
    </location>
    <ligand>
        <name>Mg(2+)</name>
        <dbReference type="ChEBI" id="CHEBI:18420"/>
    </ligand>
</feature>
<dbReference type="PROSITE" id="PS00507">
    <property type="entry name" value="NI_HGENASE_L_1"/>
    <property type="match status" value="1"/>
</dbReference>
<comment type="cofactor">
    <cofactor evidence="7">
        <name>Fe cation</name>
        <dbReference type="ChEBI" id="CHEBI:24875"/>
    </cofactor>
</comment>
<feature type="binding site" evidence="7">
    <location>
        <position position="432"/>
    </location>
    <ligand>
        <name>Mg(2+)</name>
        <dbReference type="ChEBI" id="CHEBI:18420"/>
    </ligand>
</feature>
<name>A0A1I5LN60_9BACT</name>
<feature type="binding site" evidence="7">
    <location>
        <position position="60"/>
    </location>
    <ligand>
        <name>Ni(2+)</name>
        <dbReference type="ChEBI" id="CHEBI:49786"/>
    </ligand>
</feature>
<dbReference type="STRING" id="223786.SAMN05216234_103106"/>
<feature type="binding site" evidence="7">
    <location>
        <position position="60"/>
    </location>
    <ligand>
        <name>Fe cation</name>
        <dbReference type="ChEBI" id="CHEBI:24875"/>
    </ligand>
</feature>
<evidence type="ECO:0000256" key="7">
    <source>
        <dbReference type="PIRSR" id="PIRSR601501-1"/>
    </source>
</evidence>
<dbReference type="AlphaFoldDB" id="A0A1I5LN60"/>
<dbReference type="OrthoDB" id="9761717at2"/>
<keyword evidence="4 7" id="KW-0533">Nickel</keyword>
<dbReference type="InterPro" id="IPR001501">
    <property type="entry name" value="Ni-dep_hyd_lsu"/>
</dbReference>
<organism evidence="8 9">
    <name type="scientific">Hydrogenimonas thermophila</name>
    <dbReference type="NCBI Taxonomy" id="223786"/>
    <lineage>
        <taxon>Bacteria</taxon>
        <taxon>Pseudomonadati</taxon>
        <taxon>Campylobacterota</taxon>
        <taxon>Epsilonproteobacteria</taxon>
        <taxon>Campylobacterales</taxon>
        <taxon>Hydrogenimonadaceae</taxon>
        <taxon>Hydrogenimonas</taxon>
    </lineage>
</organism>
<evidence type="ECO:0000256" key="3">
    <source>
        <dbReference type="ARBA" id="ARBA00009292"/>
    </source>
</evidence>
<keyword evidence="5 7" id="KW-0479">Metal-binding</keyword>
<keyword evidence="7" id="KW-0460">Magnesium</keyword>
<dbReference type="GO" id="GO:0008901">
    <property type="term" value="F:ferredoxin hydrogenase activity"/>
    <property type="evidence" value="ECO:0007669"/>
    <property type="project" value="InterPro"/>
</dbReference>